<sequence>MRQAPLPVILSCPHGGLEVPPQVAERLAVDRVTLYNDCDLWVDQLFDFGHPDLQPLIPAGVGSGVLAQVTMPIARALIDANRPPDDLDNPDGAVKSMSSYGVPLYREPLEQELKQQLLDSYWRPYHQALADALHRHAGQVKLLLDCHNMAQVGPSAYHKAGAPRPLICLGNGGDAQGEPRPGVPHVSCPPWLIQAAATLAAELFQDLPLLEPEAGIQPPVVAINDPYPGGYILRAYGPGGPLAPPDAPPAMMIEINRGLFVGNQRADTPMRPPHQERIHAIRERLYRWLLGVLDLLEAGSV</sequence>
<dbReference type="OrthoDB" id="8716700at2"/>
<evidence type="ECO:0000313" key="1">
    <source>
        <dbReference type="EMBL" id="TQE93456.1"/>
    </source>
</evidence>
<gene>
    <name evidence="1" type="ORF">FKZ61_21135</name>
</gene>
<dbReference type="Proteomes" id="UP000317371">
    <property type="component" value="Unassembled WGS sequence"/>
</dbReference>
<name>A0A540V9L2_9CHLR</name>
<organism evidence="1 2">
    <name type="scientific">Litorilinea aerophila</name>
    <dbReference type="NCBI Taxonomy" id="1204385"/>
    <lineage>
        <taxon>Bacteria</taxon>
        <taxon>Bacillati</taxon>
        <taxon>Chloroflexota</taxon>
        <taxon>Caldilineae</taxon>
        <taxon>Caldilineales</taxon>
        <taxon>Caldilineaceae</taxon>
        <taxon>Litorilinea</taxon>
    </lineage>
</organism>
<keyword evidence="1" id="KW-0378">Hydrolase</keyword>
<dbReference type="RefSeq" id="WP_141612158.1">
    <property type="nucleotide sequence ID" value="NZ_VIGC02000039.1"/>
</dbReference>
<dbReference type="GO" id="GO:0016787">
    <property type="term" value="F:hydrolase activity"/>
    <property type="evidence" value="ECO:0007669"/>
    <property type="project" value="UniProtKB-KW"/>
</dbReference>
<reference evidence="1 2" key="1">
    <citation type="submission" date="2019-06" db="EMBL/GenBank/DDBJ databases">
        <title>Genome sequence of Litorilinea aerophila BAA-2444.</title>
        <authorList>
            <person name="Maclea K.S."/>
            <person name="Maurais E.G."/>
            <person name="Iannazzi L.C."/>
        </authorList>
    </citation>
    <scope>NUCLEOTIDE SEQUENCE [LARGE SCALE GENOMIC DNA]</scope>
    <source>
        <strain evidence="1 2">ATCC BAA-2444</strain>
    </source>
</reference>
<dbReference type="InParanoid" id="A0A540V9L2"/>
<dbReference type="EMBL" id="VIGC01000039">
    <property type="protein sequence ID" value="TQE93456.1"/>
    <property type="molecule type" value="Genomic_DNA"/>
</dbReference>
<comment type="caution">
    <text evidence="1">The sequence shown here is derived from an EMBL/GenBank/DDBJ whole genome shotgun (WGS) entry which is preliminary data.</text>
</comment>
<dbReference type="AlphaFoldDB" id="A0A540V9L2"/>
<protein>
    <submittedName>
        <fullName evidence="1">N-formylglutamate amidohydrolase</fullName>
    </submittedName>
</protein>
<accession>A0A540V9L2</accession>
<keyword evidence="2" id="KW-1185">Reference proteome</keyword>
<dbReference type="Gene3D" id="3.40.630.40">
    <property type="entry name" value="Zn-dependent exopeptidases"/>
    <property type="match status" value="1"/>
</dbReference>
<dbReference type="SUPFAM" id="SSF53187">
    <property type="entry name" value="Zn-dependent exopeptidases"/>
    <property type="match status" value="1"/>
</dbReference>
<dbReference type="InterPro" id="IPR007709">
    <property type="entry name" value="N-FG_amidohydro"/>
</dbReference>
<proteinExistence type="predicted"/>
<dbReference type="Pfam" id="PF05013">
    <property type="entry name" value="FGase"/>
    <property type="match status" value="1"/>
</dbReference>
<evidence type="ECO:0000313" key="2">
    <source>
        <dbReference type="Proteomes" id="UP000317371"/>
    </source>
</evidence>